<feature type="active site" description="Nucleophile" evidence="9">
    <location>
        <position position="86"/>
    </location>
</feature>
<keyword evidence="4" id="KW-0808">Transferase</keyword>
<evidence type="ECO:0000256" key="6">
    <source>
        <dbReference type="ARBA" id="ARBA00022960"/>
    </source>
</evidence>
<gene>
    <name evidence="11" type="ORF">H1S01_19560</name>
</gene>
<dbReference type="SUPFAM" id="SSF141523">
    <property type="entry name" value="L,D-transpeptidase catalytic domain-like"/>
    <property type="match status" value="1"/>
</dbReference>
<dbReference type="PANTHER" id="PTHR30582:SF24">
    <property type="entry name" value="L,D-TRANSPEPTIDASE ERFK_SRFK-RELATED"/>
    <property type="match status" value="1"/>
</dbReference>
<evidence type="ECO:0000256" key="4">
    <source>
        <dbReference type="ARBA" id="ARBA00022679"/>
    </source>
</evidence>
<dbReference type="InterPro" id="IPR005490">
    <property type="entry name" value="LD_TPept_cat_dom"/>
</dbReference>
<evidence type="ECO:0000256" key="9">
    <source>
        <dbReference type="PROSITE-ProRule" id="PRU01373"/>
    </source>
</evidence>
<feature type="active site" description="Proton donor/acceptor" evidence="9">
    <location>
        <position position="70"/>
    </location>
</feature>
<evidence type="ECO:0000259" key="10">
    <source>
        <dbReference type="PROSITE" id="PS52029"/>
    </source>
</evidence>
<accession>A0ABR7T7A3</accession>
<dbReference type="InterPro" id="IPR038063">
    <property type="entry name" value="Transpep_catalytic_dom"/>
</dbReference>
<dbReference type="PROSITE" id="PS52029">
    <property type="entry name" value="LD_TPASE"/>
    <property type="match status" value="1"/>
</dbReference>
<name>A0ABR7T7A3_HELCL</name>
<dbReference type="Gene3D" id="2.40.440.10">
    <property type="entry name" value="L,D-transpeptidase catalytic domain-like"/>
    <property type="match status" value="1"/>
</dbReference>
<keyword evidence="7 9" id="KW-0573">Peptidoglycan synthesis</keyword>
<evidence type="ECO:0000313" key="11">
    <source>
        <dbReference type="EMBL" id="MBC9786644.1"/>
    </source>
</evidence>
<comment type="similarity">
    <text evidence="2">Belongs to the YkuD family.</text>
</comment>
<proteinExistence type="inferred from homology"/>
<evidence type="ECO:0000256" key="5">
    <source>
        <dbReference type="ARBA" id="ARBA00022801"/>
    </source>
</evidence>
<evidence type="ECO:0000256" key="2">
    <source>
        <dbReference type="ARBA" id="ARBA00005992"/>
    </source>
</evidence>
<protein>
    <submittedName>
        <fullName evidence="11">L,D-transpeptidase</fullName>
    </submittedName>
</protein>
<dbReference type="Pfam" id="PF03734">
    <property type="entry name" value="YkuD"/>
    <property type="match status" value="1"/>
</dbReference>
<dbReference type="EMBL" id="JACVHF010000059">
    <property type="protein sequence ID" value="MBC9786644.1"/>
    <property type="molecule type" value="Genomic_DNA"/>
</dbReference>
<evidence type="ECO:0000256" key="7">
    <source>
        <dbReference type="ARBA" id="ARBA00022984"/>
    </source>
</evidence>
<dbReference type="InterPro" id="IPR050979">
    <property type="entry name" value="LD-transpeptidase"/>
</dbReference>
<comment type="pathway">
    <text evidence="1 9">Cell wall biogenesis; peptidoglycan biosynthesis.</text>
</comment>
<keyword evidence="8 9" id="KW-0961">Cell wall biogenesis/degradation</keyword>
<evidence type="ECO:0000256" key="3">
    <source>
        <dbReference type="ARBA" id="ARBA00022676"/>
    </source>
</evidence>
<organism evidence="11 12">
    <name type="scientific">Heliobacterium chlorum</name>
    <dbReference type="NCBI Taxonomy" id="2698"/>
    <lineage>
        <taxon>Bacteria</taxon>
        <taxon>Bacillati</taxon>
        <taxon>Bacillota</taxon>
        <taxon>Clostridia</taxon>
        <taxon>Eubacteriales</taxon>
        <taxon>Heliobacteriaceae</taxon>
        <taxon>Heliobacterium</taxon>
    </lineage>
</organism>
<evidence type="ECO:0000313" key="12">
    <source>
        <dbReference type="Proteomes" id="UP000617402"/>
    </source>
</evidence>
<dbReference type="Proteomes" id="UP000617402">
    <property type="component" value="Unassembled WGS sequence"/>
</dbReference>
<dbReference type="CDD" id="cd16913">
    <property type="entry name" value="YkuD_like"/>
    <property type="match status" value="1"/>
</dbReference>
<reference evidence="11 12" key="1">
    <citation type="submission" date="2020-07" db="EMBL/GenBank/DDBJ databases">
        <title>Draft whole-genome sequence of Heliobacterium chlorum DSM 3682, type strain.</title>
        <authorList>
            <person name="Kyndt J.A."/>
            <person name="Meyer T.E."/>
            <person name="Imhoff J.F."/>
        </authorList>
    </citation>
    <scope>NUCLEOTIDE SEQUENCE [LARGE SCALE GENOMIC DNA]</scope>
    <source>
        <strain evidence="11 12">DSM 3682</strain>
    </source>
</reference>
<keyword evidence="6 9" id="KW-0133">Cell shape</keyword>
<feature type="domain" description="L,D-TPase catalytic" evidence="10">
    <location>
        <begin position="3"/>
        <end position="110"/>
    </location>
</feature>
<keyword evidence="5" id="KW-0378">Hydrolase</keyword>
<comment type="caution">
    <text evidence="11">The sequence shown here is derived from an EMBL/GenBank/DDBJ whole genome shotgun (WGS) entry which is preliminary data.</text>
</comment>
<evidence type="ECO:0000256" key="8">
    <source>
        <dbReference type="ARBA" id="ARBA00023316"/>
    </source>
</evidence>
<keyword evidence="3" id="KW-0328">Glycosyltransferase</keyword>
<dbReference type="PANTHER" id="PTHR30582">
    <property type="entry name" value="L,D-TRANSPEPTIDASE"/>
    <property type="match status" value="1"/>
</dbReference>
<keyword evidence="12" id="KW-1185">Reference proteome</keyword>
<evidence type="ECO:0000256" key="1">
    <source>
        <dbReference type="ARBA" id="ARBA00004752"/>
    </source>
</evidence>
<dbReference type="RefSeq" id="WP_188042064.1">
    <property type="nucleotide sequence ID" value="NZ_JACVHF010000059.1"/>
</dbReference>
<sequence length="111" mass="12187">MPYQINVSISKRQLYLYQDNQLKKTYPIAVGRIVTPTPTGRLTIINKQPNPGGPYGSMWMGLSKPSYGIHGTNDPSSIGQAVSHGCIRMYNRDVLELSRIVPVGTPVVISS</sequence>